<accession>A0AAD8ITF9</accession>
<sequence length="200" mass="22780">MALKSDINTAPWIVLRHENNKETTKKIRAFDPVYKNNGTEKMPIQASVGLDYSSLGKPRRSIKLGKDAIATTILGLQSFIGKSNKDYGIHLTVSIEAISEAIRFRYVLDFIVSHFEKGEVPGELLEEITLNWSNMGKYLIKLYNQIKGYPPIPVKFNYEDANLTTKEILQYVVVIKDYEESTGNALKIPTTKKWRRAVKK</sequence>
<dbReference type="SUPFAM" id="SSF56371">
    <property type="entry name" value="Ribosome inactivating proteins (RIP)"/>
    <property type="match status" value="1"/>
</dbReference>
<comment type="caution">
    <text evidence="2">The sequence shown here is derived from an EMBL/GenBank/DDBJ whole genome shotgun (WGS) entry which is preliminary data.</text>
</comment>
<evidence type="ECO:0000313" key="2">
    <source>
        <dbReference type="EMBL" id="KAK1390824.1"/>
    </source>
</evidence>
<reference evidence="2" key="1">
    <citation type="submission" date="2023-02" db="EMBL/GenBank/DDBJ databases">
        <title>Genome of toxic invasive species Heracleum sosnowskyi carries increased number of genes despite the absence of recent whole-genome duplications.</title>
        <authorList>
            <person name="Schelkunov M."/>
            <person name="Shtratnikova V."/>
            <person name="Makarenko M."/>
            <person name="Klepikova A."/>
            <person name="Omelchenko D."/>
            <person name="Novikova G."/>
            <person name="Obukhova E."/>
            <person name="Bogdanov V."/>
            <person name="Penin A."/>
            <person name="Logacheva M."/>
        </authorList>
    </citation>
    <scope>NUCLEOTIDE SEQUENCE</scope>
    <source>
        <strain evidence="2">Hsosn_3</strain>
        <tissue evidence="2">Leaf</tissue>
    </source>
</reference>
<dbReference type="Gene3D" id="3.40.420.10">
    <property type="entry name" value="Ricin (A subunit), domain 1"/>
    <property type="match status" value="1"/>
</dbReference>
<keyword evidence="1" id="KW-0378">Hydrolase</keyword>
<evidence type="ECO:0000313" key="3">
    <source>
        <dbReference type="Proteomes" id="UP001237642"/>
    </source>
</evidence>
<dbReference type="EMBL" id="JAUIZM010000004">
    <property type="protein sequence ID" value="KAK1390824.1"/>
    <property type="molecule type" value="Genomic_DNA"/>
</dbReference>
<dbReference type="GO" id="GO:0030598">
    <property type="term" value="F:rRNA N-glycosylase activity"/>
    <property type="evidence" value="ECO:0007669"/>
    <property type="project" value="UniProtKB-EC"/>
</dbReference>
<keyword evidence="1" id="KW-0800">Toxin</keyword>
<gene>
    <name evidence="2" type="ORF">POM88_019002</name>
</gene>
<keyword evidence="1" id="KW-0652">Protein synthesis inhibitor</keyword>
<dbReference type="GO" id="GO:0006952">
    <property type="term" value="P:defense response"/>
    <property type="evidence" value="ECO:0007669"/>
    <property type="project" value="UniProtKB-KW"/>
</dbReference>
<comment type="similarity">
    <text evidence="1">Belongs to the ribosome-inactivating protein family.</text>
</comment>
<comment type="catalytic activity">
    <reaction evidence="1">
        <text>Endohydrolysis of the N-glycosidic bond at one specific adenosine on the 28S rRNA.</text>
        <dbReference type="EC" id="3.2.2.22"/>
    </reaction>
</comment>
<dbReference type="GO" id="GO:0017148">
    <property type="term" value="P:negative regulation of translation"/>
    <property type="evidence" value="ECO:0007669"/>
    <property type="project" value="UniProtKB-KW"/>
</dbReference>
<dbReference type="GO" id="GO:0090729">
    <property type="term" value="F:toxin activity"/>
    <property type="evidence" value="ECO:0007669"/>
    <property type="project" value="UniProtKB-KW"/>
</dbReference>
<keyword evidence="1" id="KW-0611">Plant defense</keyword>
<dbReference type="EC" id="3.2.2.22" evidence="1"/>
<protein>
    <recommendedName>
        <fullName evidence="1">rRNA N-glycosylase</fullName>
        <ecNumber evidence="1">3.2.2.22</ecNumber>
    </recommendedName>
</protein>
<name>A0AAD8ITF9_9APIA</name>
<keyword evidence="3" id="KW-1185">Reference proteome</keyword>
<dbReference type="Proteomes" id="UP001237642">
    <property type="component" value="Unassembled WGS sequence"/>
</dbReference>
<dbReference type="InterPro" id="IPR017989">
    <property type="entry name" value="Ribosome_inactivat_1/2"/>
</dbReference>
<dbReference type="PRINTS" id="PR00396">
    <property type="entry name" value="SHIGARICIN"/>
</dbReference>
<reference evidence="2" key="2">
    <citation type="submission" date="2023-05" db="EMBL/GenBank/DDBJ databases">
        <authorList>
            <person name="Schelkunov M.I."/>
        </authorList>
    </citation>
    <scope>NUCLEOTIDE SEQUENCE</scope>
    <source>
        <strain evidence="2">Hsosn_3</strain>
        <tissue evidence="2">Leaf</tissue>
    </source>
</reference>
<organism evidence="2 3">
    <name type="scientific">Heracleum sosnowskyi</name>
    <dbReference type="NCBI Taxonomy" id="360622"/>
    <lineage>
        <taxon>Eukaryota</taxon>
        <taxon>Viridiplantae</taxon>
        <taxon>Streptophyta</taxon>
        <taxon>Embryophyta</taxon>
        <taxon>Tracheophyta</taxon>
        <taxon>Spermatophyta</taxon>
        <taxon>Magnoliopsida</taxon>
        <taxon>eudicotyledons</taxon>
        <taxon>Gunneridae</taxon>
        <taxon>Pentapetalae</taxon>
        <taxon>asterids</taxon>
        <taxon>campanulids</taxon>
        <taxon>Apiales</taxon>
        <taxon>Apiaceae</taxon>
        <taxon>Apioideae</taxon>
        <taxon>apioid superclade</taxon>
        <taxon>Tordylieae</taxon>
        <taxon>Tordyliinae</taxon>
        <taxon>Heracleum</taxon>
    </lineage>
</organism>
<evidence type="ECO:0000256" key="1">
    <source>
        <dbReference type="RuleBase" id="RU004915"/>
    </source>
</evidence>
<dbReference type="AlphaFoldDB" id="A0AAD8ITF9"/>
<dbReference type="Pfam" id="PF00161">
    <property type="entry name" value="RIP"/>
    <property type="match status" value="1"/>
</dbReference>
<dbReference type="InterPro" id="IPR016138">
    <property type="entry name" value="Ribosome_inactivat_prot_sub1"/>
</dbReference>
<proteinExistence type="inferred from homology"/>
<dbReference type="InterPro" id="IPR036041">
    <property type="entry name" value="Ribosome-inact_prot_sf"/>
</dbReference>
<dbReference type="InterPro" id="IPR001574">
    <property type="entry name" value="Ribosome_inactivat_prot"/>
</dbReference>